<protein>
    <submittedName>
        <fullName evidence="1">Uncharacterized protein</fullName>
    </submittedName>
</protein>
<keyword evidence="2" id="KW-1185">Reference proteome</keyword>
<comment type="caution">
    <text evidence="1">The sequence shown here is derived from an EMBL/GenBank/DDBJ whole genome shotgun (WGS) entry which is preliminary data.</text>
</comment>
<proteinExistence type="predicted"/>
<dbReference type="EMBL" id="CAKMMF010000023">
    <property type="protein sequence ID" value="CAH1214724.1"/>
    <property type="molecule type" value="Genomic_DNA"/>
</dbReference>
<dbReference type="Proteomes" id="UP000838686">
    <property type="component" value="Unassembled WGS sequence"/>
</dbReference>
<accession>A0ABM9CHX3</accession>
<name>A0ABM9CHX3_9BACL</name>
<gene>
    <name evidence="1" type="ORF">PAECIP111893_03839</name>
</gene>
<reference evidence="1" key="1">
    <citation type="submission" date="2022-01" db="EMBL/GenBank/DDBJ databases">
        <authorList>
            <person name="Criscuolo A."/>
        </authorList>
    </citation>
    <scope>NUCLEOTIDE SEQUENCE</scope>
    <source>
        <strain evidence="1">CIP111893</strain>
    </source>
</reference>
<evidence type="ECO:0000313" key="1">
    <source>
        <dbReference type="EMBL" id="CAH1214724.1"/>
    </source>
</evidence>
<sequence length="32" mass="3748">MKFAALDVSNEEILRDMIHKIIKRVAIHKDVI</sequence>
<evidence type="ECO:0000313" key="2">
    <source>
        <dbReference type="Proteomes" id="UP000838686"/>
    </source>
</evidence>
<organism evidence="1 2">
    <name type="scientific">Paenibacillus plantiphilus</name>
    <dbReference type="NCBI Taxonomy" id="2905650"/>
    <lineage>
        <taxon>Bacteria</taxon>
        <taxon>Bacillati</taxon>
        <taxon>Bacillota</taxon>
        <taxon>Bacilli</taxon>
        <taxon>Bacillales</taxon>
        <taxon>Paenibacillaceae</taxon>
        <taxon>Paenibacillus</taxon>
    </lineage>
</organism>